<dbReference type="AlphaFoldDB" id="A0A382F5T0"/>
<accession>A0A382F5T0</accession>
<protein>
    <submittedName>
        <fullName evidence="1">Uncharacterized protein</fullName>
    </submittedName>
</protein>
<reference evidence="1" key="1">
    <citation type="submission" date="2018-05" db="EMBL/GenBank/DDBJ databases">
        <authorList>
            <person name="Lanie J.A."/>
            <person name="Ng W.-L."/>
            <person name="Kazmierczak K.M."/>
            <person name="Andrzejewski T.M."/>
            <person name="Davidsen T.M."/>
            <person name="Wayne K.J."/>
            <person name="Tettelin H."/>
            <person name="Glass J.I."/>
            <person name="Rusch D."/>
            <person name="Podicherti R."/>
            <person name="Tsui H.-C.T."/>
            <person name="Winkler M.E."/>
        </authorList>
    </citation>
    <scope>NUCLEOTIDE SEQUENCE</scope>
</reference>
<name>A0A382F5T0_9ZZZZ</name>
<proteinExistence type="predicted"/>
<organism evidence="1">
    <name type="scientific">marine metagenome</name>
    <dbReference type="NCBI Taxonomy" id="408172"/>
    <lineage>
        <taxon>unclassified sequences</taxon>
        <taxon>metagenomes</taxon>
        <taxon>ecological metagenomes</taxon>
    </lineage>
</organism>
<sequence>MGSQNGGLDHLMVVMNDRSPTLLRSCWLVSKHRTVVCTKHIGSERADLLHSDVSESIKFRVQTGRIIEIQVKHREQIRSLRNSL</sequence>
<gene>
    <name evidence="1" type="ORF">METZ01_LOCUS211230</name>
</gene>
<evidence type="ECO:0000313" key="1">
    <source>
        <dbReference type="EMBL" id="SVB58376.1"/>
    </source>
</evidence>
<dbReference type="EMBL" id="UINC01048169">
    <property type="protein sequence ID" value="SVB58376.1"/>
    <property type="molecule type" value="Genomic_DNA"/>
</dbReference>